<protein>
    <submittedName>
        <fullName evidence="1">Uncharacterized protein</fullName>
    </submittedName>
</protein>
<accession>A0A4Y2NXK2</accession>
<proteinExistence type="predicted"/>
<reference evidence="1 2" key="1">
    <citation type="journal article" date="2019" name="Sci. Rep.">
        <title>Orb-weaving spider Araneus ventricosus genome elucidates the spidroin gene catalogue.</title>
        <authorList>
            <person name="Kono N."/>
            <person name="Nakamura H."/>
            <person name="Ohtoshi R."/>
            <person name="Moran D.A.P."/>
            <person name="Shinohara A."/>
            <person name="Yoshida Y."/>
            <person name="Fujiwara M."/>
            <person name="Mori M."/>
            <person name="Tomita M."/>
            <person name="Arakawa K."/>
        </authorList>
    </citation>
    <scope>NUCLEOTIDE SEQUENCE [LARGE SCALE GENOMIC DNA]</scope>
</reference>
<sequence>MQLHKAFRWSALGCALQQAHRYHCYPVHSLILARKHNLVGYRLHRVFSHSSYHIRQGLSAKASSRKVQVHLTHFHAFSDHFEAGNDVE</sequence>
<evidence type="ECO:0000313" key="2">
    <source>
        <dbReference type="Proteomes" id="UP000499080"/>
    </source>
</evidence>
<evidence type="ECO:0000313" key="1">
    <source>
        <dbReference type="EMBL" id="GBN44345.1"/>
    </source>
</evidence>
<comment type="caution">
    <text evidence="1">The sequence shown here is derived from an EMBL/GenBank/DDBJ whole genome shotgun (WGS) entry which is preliminary data.</text>
</comment>
<dbReference type="Proteomes" id="UP000499080">
    <property type="component" value="Unassembled WGS sequence"/>
</dbReference>
<dbReference type="EMBL" id="BGPR01010119">
    <property type="protein sequence ID" value="GBN44345.1"/>
    <property type="molecule type" value="Genomic_DNA"/>
</dbReference>
<keyword evidence="2" id="KW-1185">Reference proteome</keyword>
<gene>
    <name evidence="1" type="ORF">AVEN_62577_1</name>
</gene>
<dbReference type="AlphaFoldDB" id="A0A4Y2NXK2"/>
<organism evidence="1 2">
    <name type="scientific">Araneus ventricosus</name>
    <name type="common">Orbweaver spider</name>
    <name type="synonym">Epeira ventricosa</name>
    <dbReference type="NCBI Taxonomy" id="182803"/>
    <lineage>
        <taxon>Eukaryota</taxon>
        <taxon>Metazoa</taxon>
        <taxon>Ecdysozoa</taxon>
        <taxon>Arthropoda</taxon>
        <taxon>Chelicerata</taxon>
        <taxon>Arachnida</taxon>
        <taxon>Araneae</taxon>
        <taxon>Araneomorphae</taxon>
        <taxon>Entelegynae</taxon>
        <taxon>Araneoidea</taxon>
        <taxon>Araneidae</taxon>
        <taxon>Araneus</taxon>
    </lineage>
</organism>
<name>A0A4Y2NXK2_ARAVE</name>